<gene>
    <name evidence="2" type="ORF">GCM10010448_10160</name>
</gene>
<dbReference type="Pfam" id="PF12697">
    <property type="entry name" value="Abhydrolase_6"/>
    <property type="match status" value="1"/>
</dbReference>
<dbReference type="EMBL" id="BAAAUF010000009">
    <property type="protein sequence ID" value="GAA3030142.1"/>
    <property type="molecule type" value="Genomic_DNA"/>
</dbReference>
<evidence type="ECO:0000313" key="3">
    <source>
        <dbReference type="Proteomes" id="UP001501532"/>
    </source>
</evidence>
<dbReference type="InterPro" id="IPR052897">
    <property type="entry name" value="Sec-Metab_Biosynth_Hydrolase"/>
</dbReference>
<dbReference type="InterPro" id="IPR000073">
    <property type="entry name" value="AB_hydrolase_1"/>
</dbReference>
<protein>
    <recommendedName>
        <fullName evidence="1">AB hydrolase-1 domain-containing protein</fullName>
    </recommendedName>
</protein>
<organism evidence="2 3">
    <name type="scientific">Streptomyces glomeratus</name>
    <dbReference type="NCBI Taxonomy" id="284452"/>
    <lineage>
        <taxon>Bacteria</taxon>
        <taxon>Bacillati</taxon>
        <taxon>Actinomycetota</taxon>
        <taxon>Actinomycetes</taxon>
        <taxon>Kitasatosporales</taxon>
        <taxon>Streptomycetaceae</taxon>
        <taxon>Streptomyces</taxon>
    </lineage>
</organism>
<evidence type="ECO:0000259" key="1">
    <source>
        <dbReference type="Pfam" id="PF12697"/>
    </source>
</evidence>
<reference evidence="3" key="1">
    <citation type="journal article" date="2019" name="Int. J. Syst. Evol. Microbiol.">
        <title>The Global Catalogue of Microorganisms (GCM) 10K type strain sequencing project: providing services to taxonomists for standard genome sequencing and annotation.</title>
        <authorList>
            <consortium name="The Broad Institute Genomics Platform"/>
            <consortium name="The Broad Institute Genome Sequencing Center for Infectious Disease"/>
            <person name="Wu L."/>
            <person name="Ma J."/>
        </authorList>
    </citation>
    <scope>NUCLEOTIDE SEQUENCE [LARGE SCALE GENOMIC DNA]</scope>
    <source>
        <strain evidence="3">JCM 9091</strain>
    </source>
</reference>
<sequence>MIAPANPLRGLNSDSAKFHRQFAADVPGSTADLTAAAQRPIAASALDEKATEEAWRTIPSWDLITTQDKNIPVAAQPFMARRAHSHSVEIKASHAVSVSRPGAVTKLVEEASAATVH</sequence>
<evidence type="ECO:0000313" key="2">
    <source>
        <dbReference type="EMBL" id="GAA3030142.1"/>
    </source>
</evidence>
<keyword evidence="3" id="KW-1185">Reference proteome</keyword>
<proteinExistence type="predicted"/>
<dbReference type="InterPro" id="IPR029058">
    <property type="entry name" value="AB_hydrolase_fold"/>
</dbReference>
<accession>A0ABP6L4X4</accession>
<dbReference type="PANTHER" id="PTHR37017:SF11">
    <property type="entry name" value="ESTERASE_LIPASE_THIOESTERASE DOMAIN-CONTAINING PROTEIN"/>
    <property type="match status" value="1"/>
</dbReference>
<comment type="caution">
    <text evidence="2">The sequence shown here is derived from an EMBL/GenBank/DDBJ whole genome shotgun (WGS) entry which is preliminary data.</text>
</comment>
<dbReference type="Proteomes" id="UP001501532">
    <property type="component" value="Unassembled WGS sequence"/>
</dbReference>
<dbReference type="PANTHER" id="PTHR37017">
    <property type="entry name" value="AB HYDROLASE-1 DOMAIN-CONTAINING PROTEIN-RELATED"/>
    <property type="match status" value="1"/>
</dbReference>
<dbReference type="Gene3D" id="3.40.50.1820">
    <property type="entry name" value="alpha/beta hydrolase"/>
    <property type="match status" value="1"/>
</dbReference>
<name>A0ABP6L4X4_9ACTN</name>
<feature type="domain" description="AB hydrolase-1" evidence="1">
    <location>
        <begin position="18"/>
        <end position="104"/>
    </location>
</feature>